<comment type="caution">
    <text evidence="2">The sequence shown here is derived from an EMBL/GenBank/DDBJ whole genome shotgun (WGS) entry which is preliminary data.</text>
</comment>
<dbReference type="PANTHER" id="PTHR33434">
    <property type="entry name" value="DEGV DOMAIN-CONTAINING PROTEIN DR_1986-RELATED"/>
    <property type="match status" value="1"/>
</dbReference>
<dbReference type="Gene3D" id="3.30.1180.10">
    <property type="match status" value="1"/>
</dbReference>
<dbReference type="PANTHER" id="PTHR33434:SF2">
    <property type="entry name" value="FATTY ACID-BINDING PROTEIN TM_1468"/>
    <property type="match status" value="1"/>
</dbReference>
<dbReference type="InterPro" id="IPR043168">
    <property type="entry name" value="DegV_C"/>
</dbReference>
<reference evidence="2 3" key="1">
    <citation type="submission" date="2020-08" db="EMBL/GenBank/DDBJ databases">
        <title>Genomic Encyclopedia of Type Strains, Phase IV (KMG-IV): sequencing the most valuable type-strain genomes for metagenomic binning, comparative biology and taxonomic classification.</title>
        <authorList>
            <person name="Goeker M."/>
        </authorList>
    </citation>
    <scope>NUCLEOTIDE SEQUENCE [LARGE SCALE GENOMIC DNA]</scope>
    <source>
        <strain evidence="2 3">DSM 106146</strain>
    </source>
</reference>
<dbReference type="Proteomes" id="UP000543642">
    <property type="component" value="Unassembled WGS sequence"/>
</dbReference>
<dbReference type="Gene3D" id="3.40.50.10170">
    <property type="match status" value="1"/>
</dbReference>
<dbReference type="Pfam" id="PF02645">
    <property type="entry name" value="DegV"/>
    <property type="match status" value="1"/>
</dbReference>
<accession>A0A7W8H800</accession>
<keyword evidence="3" id="KW-1185">Reference proteome</keyword>
<evidence type="ECO:0000313" key="2">
    <source>
        <dbReference type="EMBL" id="MBB5263428.1"/>
    </source>
</evidence>
<keyword evidence="1" id="KW-0446">Lipid-binding</keyword>
<dbReference type="SUPFAM" id="SSF82549">
    <property type="entry name" value="DAK1/DegV-like"/>
    <property type="match status" value="1"/>
</dbReference>
<name>A0A7W8H800_9FIRM</name>
<dbReference type="InterPro" id="IPR003797">
    <property type="entry name" value="DegV"/>
</dbReference>
<dbReference type="AlphaFoldDB" id="A0A7W8H800"/>
<dbReference type="RefSeq" id="WP_183771137.1">
    <property type="nucleotide sequence ID" value="NZ_CAWVEG010000231.1"/>
</dbReference>
<dbReference type="GO" id="GO:0008289">
    <property type="term" value="F:lipid binding"/>
    <property type="evidence" value="ECO:0007669"/>
    <property type="project" value="UniProtKB-KW"/>
</dbReference>
<proteinExistence type="predicted"/>
<organism evidence="2 3">
    <name type="scientific">Catenibacillus scindens</name>
    <dbReference type="NCBI Taxonomy" id="673271"/>
    <lineage>
        <taxon>Bacteria</taxon>
        <taxon>Bacillati</taxon>
        <taxon>Bacillota</taxon>
        <taxon>Clostridia</taxon>
        <taxon>Lachnospirales</taxon>
        <taxon>Lachnospiraceae</taxon>
        <taxon>Catenibacillus</taxon>
    </lineage>
</organism>
<protein>
    <submittedName>
        <fullName evidence="2">DegV family protein with EDD domain</fullName>
    </submittedName>
</protein>
<dbReference type="NCBIfam" id="TIGR00762">
    <property type="entry name" value="DegV"/>
    <property type="match status" value="1"/>
</dbReference>
<sequence length="292" mass="32554">MGKIAVMTDSNSGITQSQGKELGVYVIPMPFNIGDKTYYEDIDLTQQQFYDMLGDGVDIGTSQPTPENVLNTWDELLKDYDEIVHIPMSSGLSGSCDTARMLSEDYDGRVCVVNNHRISVTQRQSVLDALELAKRGYNARQICDILERERQESSIYIMVDTLKYLKKGGRVTPAAAALGTLLRLKPVLQIQGMKLDAFAKARTVKQARSIMIDAMKDDLKKRIGMSEKGEKVYLEIAHTQNQELAEDFREEILKSFPDHDIYIAPLSLSISCHIGPGALAIACSKMIPELED</sequence>
<dbReference type="InterPro" id="IPR050270">
    <property type="entry name" value="DegV_domain_contain"/>
</dbReference>
<evidence type="ECO:0000313" key="3">
    <source>
        <dbReference type="Proteomes" id="UP000543642"/>
    </source>
</evidence>
<gene>
    <name evidence="2" type="ORF">HNP82_000522</name>
</gene>
<dbReference type="EMBL" id="JACHFW010000001">
    <property type="protein sequence ID" value="MBB5263428.1"/>
    <property type="molecule type" value="Genomic_DNA"/>
</dbReference>
<dbReference type="PROSITE" id="PS51482">
    <property type="entry name" value="DEGV"/>
    <property type="match status" value="1"/>
</dbReference>
<evidence type="ECO:0000256" key="1">
    <source>
        <dbReference type="ARBA" id="ARBA00023121"/>
    </source>
</evidence>